<reference evidence="2 3" key="1">
    <citation type="submission" date="2020-05" db="EMBL/GenBank/DDBJ databases">
        <title>Comparative genomic analysis of denitrifying bacteria from Halomonas genus.</title>
        <authorList>
            <person name="Wang L."/>
            <person name="Shao Z."/>
        </authorList>
    </citation>
    <scope>NUCLEOTIDE SEQUENCE [LARGE SCALE GENOMIC DNA]</scope>
    <source>
        <strain evidence="2 3">A4</strain>
    </source>
</reference>
<dbReference type="PANTHER" id="PTHR33121">
    <property type="entry name" value="CYCLIC DI-GMP PHOSPHODIESTERASE PDEF"/>
    <property type="match status" value="1"/>
</dbReference>
<gene>
    <name evidence="2" type="ORF">HOP52_14735</name>
</gene>
<dbReference type="Pfam" id="PF13340">
    <property type="entry name" value="DUF4096"/>
    <property type="match status" value="1"/>
</dbReference>
<dbReference type="SUPFAM" id="SSF141868">
    <property type="entry name" value="EAL domain-like"/>
    <property type="match status" value="1"/>
</dbReference>
<sequence length="170" mass="19341">MLSGILWIHYSSAKWGDLPERYGPWKTVYDRFRQWRDDGTFEAILARLQLRLREDGQQLQGNGMPGEHRPLPTCRRFGRSLHSLLMDLVKSANLSPKRLGVEVAGSAFIGDIEAANDAIQRIRDLGIGVSVDDFGRGLSPFKCLRKLPIAVLKIDRVLSRIWRVISERES</sequence>
<feature type="domain" description="EAL" evidence="1">
    <location>
        <begin position="1"/>
        <end position="170"/>
    </location>
</feature>
<accession>A0ABS9PB59</accession>
<dbReference type="PANTHER" id="PTHR33121:SF70">
    <property type="entry name" value="SIGNALING PROTEIN YKOW"/>
    <property type="match status" value="1"/>
</dbReference>
<dbReference type="InterPro" id="IPR035919">
    <property type="entry name" value="EAL_sf"/>
</dbReference>
<dbReference type="Pfam" id="PF00563">
    <property type="entry name" value="EAL"/>
    <property type="match status" value="1"/>
</dbReference>
<dbReference type="InterPro" id="IPR050706">
    <property type="entry name" value="Cyclic-di-GMP_PDE-like"/>
</dbReference>
<dbReference type="PROSITE" id="PS50883">
    <property type="entry name" value="EAL"/>
    <property type="match status" value="1"/>
</dbReference>
<dbReference type="InterPro" id="IPR001633">
    <property type="entry name" value="EAL_dom"/>
</dbReference>
<comment type="caution">
    <text evidence="2">The sequence shown here is derived from an EMBL/GenBank/DDBJ whole genome shotgun (WGS) entry which is preliminary data.</text>
</comment>
<evidence type="ECO:0000259" key="1">
    <source>
        <dbReference type="PROSITE" id="PS50883"/>
    </source>
</evidence>
<dbReference type="Gene3D" id="3.20.20.450">
    <property type="entry name" value="EAL domain"/>
    <property type="match status" value="1"/>
</dbReference>
<evidence type="ECO:0000313" key="2">
    <source>
        <dbReference type="EMBL" id="MCG6659015.1"/>
    </source>
</evidence>
<protein>
    <submittedName>
        <fullName evidence="2">EAL domain-containing protein</fullName>
    </submittedName>
</protein>
<organism evidence="2 3">
    <name type="scientific">Billgrantia campisalis</name>
    <dbReference type="NCBI Taxonomy" id="74661"/>
    <lineage>
        <taxon>Bacteria</taxon>
        <taxon>Pseudomonadati</taxon>
        <taxon>Pseudomonadota</taxon>
        <taxon>Gammaproteobacteria</taxon>
        <taxon>Oceanospirillales</taxon>
        <taxon>Halomonadaceae</taxon>
        <taxon>Billgrantia</taxon>
    </lineage>
</organism>
<keyword evidence="3" id="KW-1185">Reference proteome</keyword>
<proteinExistence type="predicted"/>
<evidence type="ECO:0000313" key="3">
    <source>
        <dbReference type="Proteomes" id="UP000814385"/>
    </source>
</evidence>
<dbReference type="EMBL" id="JABFUC010000012">
    <property type="protein sequence ID" value="MCG6659015.1"/>
    <property type="molecule type" value="Genomic_DNA"/>
</dbReference>
<dbReference type="Proteomes" id="UP000814385">
    <property type="component" value="Unassembled WGS sequence"/>
</dbReference>
<dbReference type="InterPro" id="IPR025161">
    <property type="entry name" value="IS402-like_dom"/>
</dbReference>
<name>A0ABS9PB59_9GAMM</name>